<dbReference type="SUPFAM" id="SSF81383">
    <property type="entry name" value="F-box domain"/>
    <property type="match status" value="1"/>
</dbReference>
<evidence type="ECO:0000313" key="2">
    <source>
        <dbReference type="EMBL" id="SPQ97030.1"/>
    </source>
</evidence>
<gene>
    <name evidence="2" type="ORF">PLBR_LOCUS4245</name>
</gene>
<geneLocation type="mitochondrion" evidence="2"/>
<dbReference type="CDD" id="cd09917">
    <property type="entry name" value="F-box_SF"/>
    <property type="match status" value="1"/>
</dbReference>
<dbReference type="InterPro" id="IPR001810">
    <property type="entry name" value="F-box_dom"/>
</dbReference>
<keyword evidence="2" id="KW-0496">Mitochondrion</keyword>
<dbReference type="PROSITE" id="PS50181">
    <property type="entry name" value="FBOX"/>
    <property type="match status" value="1"/>
</dbReference>
<dbReference type="AlphaFoldDB" id="A0A3P3YAJ7"/>
<dbReference type="InterPro" id="IPR036047">
    <property type="entry name" value="F-box-like_dom_sf"/>
</dbReference>
<evidence type="ECO:0000259" key="1">
    <source>
        <dbReference type="PROSITE" id="PS50181"/>
    </source>
</evidence>
<name>A0A3P3YAJ7_PLABS</name>
<feature type="domain" description="F-box" evidence="1">
    <location>
        <begin position="67"/>
        <end position="115"/>
    </location>
</feature>
<dbReference type="EMBL" id="OVEO01000007">
    <property type="protein sequence ID" value="SPQ97030.1"/>
    <property type="molecule type" value="Genomic_DNA"/>
</dbReference>
<dbReference type="Pfam" id="PF00646">
    <property type="entry name" value="F-box"/>
    <property type="match status" value="1"/>
</dbReference>
<evidence type="ECO:0000313" key="3">
    <source>
        <dbReference type="Proteomes" id="UP000290189"/>
    </source>
</evidence>
<sequence>MTVLQRIALGKPPIVTQAGSLPTLQQGDAPPQPPEPIDTVIDEQNAQHAGENCVERGSGITCSGGVIWEPTYLPDDIIRNSLQYVDEVDLLRMRLGSKQWNDEALNEMAVRIQTLRTDALSRLAVIWADKFLANNGSMEHLETLMDVNDLCKKFVQGRLRAGASHPRCRAVINDRLRCTQAPGWLDMMPFLVQCGANTSLMTRLVLKRKTLQSIPLDRK</sequence>
<proteinExistence type="predicted"/>
<accession>A0A3P3YAJ7</accession>
<organism evidence="2 3">
    <name type="scientific">Plasmodiophora brassicae</name>
    <name type="common">Clubroot disease agent</name>
    <dbReference type="NCBI Taxonomy" id="37360"/>
    <lineage>
        <taxon>Eukaryota</taxon>
        <taxon>Sar</taxon>
        <taxon>Rhizaria</taxon>
        <taxon>Endomyxa</taxon>
        <taxon>Phytomyxea</taxon>
        <taxon>Plasmodiophorida</taxon>
        <taxon>Plasmodiophoridae</taxon>
        <taxon>Plasmodiophora</taxon>
    </lineage>
</organism>
<dbReference type="Proteomes" id="UP000290189">
    <property type="component" value="Unassembled WGS sequence"/>
</dbReference>
<protein>
    <recommendedName>
        <fullName evidence="1">F-box domain-containing protein</fullName>
    </recommendedName>
</protein>
<reference evidence="2 3" key="1">
    <citation type="submission" date="2018-03" db="EMBL/GenBank/DDBJ databases">
        <authorList>
            <person name="Fogelqvist J."/>
        </authorList>
    </citation>
    <scope>NUCLEOTIDE SEQUENCE [LARGE SCALE GENOMIC DNA]</scope>
</reference>